<dbReference type="EMBL" id="LXQA010510228">
    <property type="protein sequence ID" value="MCI56306.1"/>
    <property type="molecule type" value="Genomic_DNA"/>
</dbReference>
<organism evidence="1 2">
    <name type="scientific">Trifolium medium</name>
    <dbReference type="NCBI Taxonomy" id="97028"/>
    <lineage>
        <taxon>Eukaryota</taxon>
        <taxon>Viridiplantae</taxon>
        <taxon>Streptophyta</taxon>
        <taxon>Embryophyta</taxon>
        <taxon>Tracheophyta</taxon>
        <taxon>Spermatophyta</taxon>
        <taxon>Magnoliopsida</taxon>
        <taxon>eudicotyledons</taxon>
        <taxon>Gunneridae</taxon>
        <taxon>Pentapetalae</taxon>
        <taxon>rosids</taxon>
        <taxon>fabids</taxon>
        <taxon>Fabales</taxon>
        <taxon>Fabaceae</taxon>
        <taxon>Papilionoideae</taxon>
        <taxon>50 kb inversion clade</taxon>
        <taxon>NPAAA clade</taxon>
        <taxon>Hologalegina</taxon>
        <taxon>IRL clade</taxon>
        <taxon>Trifolieae</taxon>
        <taxon>Trifolium</taxon>
    </lineage>
</organism>
<protein>
    <submittedName>
        <fullName evidence="1">Uncharacterized protein</fullName>
    </submittedName>
</protein>
<evidence type="ECO:0000313" key="2">
    <source>
        <dbReference type="Proteomes" id="UP000265520"/>
    </source>
</evidence>
<reference evidence="1 2" key="1">
    <citation type="journal article" date="2018" name="Front. Plant Sci.">
        <title>Red Clover (Trifolium pratense) and Zigzag Clover (T. medium) - A Picture of Genomic Similarities and Differences.</title>
        <authorList>
            <person name="Dluhosova J."/>
            <person name="Istvanek J."/>
            <person name="Nedelnik J."/>
            <person name="Repkova J."/>
        </authorList>
    </citation>
    <scope>NUCLEOTIDE SEQUENCE [LARGE SCALE GENOMIC DNA]</scope>
    <source>
        <strain evidence="2">cv. 10/8</strain>
        <tissue evidence="1">Leaf</tissue>
    </source>
</reference>
<dbReference type="AlphaFoldDB" id="A0A392T805"/>
<feature type="non-terminal residue" evidence="1">
    <location>
        <position position="83"/>
    </location>
</feature>
<comment type="caution">
    <text evidence="1">The sequence shown here is derived from an EMBL/GenBank/DDBJ whole genome shotgun (WGS) entry which is preliminary data.</text>
</comment>
<dbReference type="Proteomes" id="UP000265520">
    <property type="component" value="Unassembled WGS sequence"/>
</dbReference>
<keyword evidence="2" id="KW-1185">Reference proteome</keyword>
<name>A0A392T805_9FABA</name>
<accession>A0A392T805</accession>
<evidence type="ECO:0000313" key="1">
    <source>
        <dbReference type="EMBL" id="MCI56306.1"/>
    </source>
</evidence>
<sequence length="83" mass="9152">MKTVEVTLISQEEQKLDPAGRYAGSDRAELIEQIIAVEEAMIAAANSQFHNVVAQLRILNPNVDFAVDGLDEDKEVREGRIAT</sequence>
<proteinExistence type="predicted"/>